<comment type="caution">
    <text evidence="5">The sequence shown here is derived from an EMBL/GenBank/DDBJ whole genome shotgun (WGS) entry which is preliminary data.</text>
</comment>
<dbReference type="InterPro" id="IPR001242">
    <property type="entry name" value="Condensation_dom"/>
</dbReference>
<reference evidence="5 6" key="1">
    <citation type="submission" date="2020-04" db="EMBL/GenBank/DDBJ databases">
        <authorList>
            <person name="Yin C."/>
        </authorList>
    </citation>
    <scope>NUCLEOTIDE SEQUENCE [LARGE SCALE GENOMIC DNA]</scope>
    <source>
        <strain evidence="5 6">Ae27</strain>
    </source>
</reference>
<keyword evidence="6" id="KW-1185">Reference proteome</keyword>
<feature type="domain" description="Carrier" evidence="4">
    <location>
        <begin position="967"/>
        <end position="1042"/>
    </location>
</feature>
<dbReference type="SUPFAM" id="SSF47336">
    <property type="entry name" value="ACP-like"/>
    <property type="match status" value="1"/>
</dbReference>
<keyword evidence="3" id="KW-0597">Phosphoprotein</keyword>
<dbReference type="FunFam" id="2.30.38.10:FF:000001">
    <property type="entry name" value="Non-ribosomal peptide synthetase PvdI"/>
    <property type="match status" value="1"/>
</dbReference>
<dbReference type="GO" id="GO:0003824">
    <property type="term" value="F:catalytic activity"/>
    <property type="evidence" value="ECO:0007669"/>
    <property type="project" value="InterPro"/>
</dbReference>
<dbReference type="InterPro" id="IPR009081">
    <property type="entry name" value="PP-bd_ACP"/>
</dbReference>
<dbReference type="InterPro" id="IPR000873">
    <property type="entry name" value="AMP-dep_synth/lig_dom"/>
</dbReference>
<dbReference type="NCBIfam" id="TIGR01733">
    <property type="entry name" value="AA-adenyl-dom"/>
    <property type="match status" value="1"/>
</dbReference>
<evidence type="ECO:0000313" key="6">
    <source>
        <dbReference type="Proteomes" id="UP000570474"/>
    </source>
</evidence>
<dbReference type="AlphaFoldDB" id="A0A847RX75"/>
<dbReference type="GO" id="GO:0044550">
    <property type="term" value="P:secondary metabolite biosynthetic process"/>
    <property type="evidence" value="ECO:0007669"/>
    <property type="project" value="UniProtKB-ARBA"/>
</dbReference>
<dbReference type="RefSeq" id="WP_168873648.1">
    <property type="nucleotide sequence ID" value="NZ_JABAIA010000003.1"/>
</dbReference>
<dbReference type="InterPro" id="IPR020845">
    <property type="entry name" value="AMP-binding_CS"/>
</dbReference>
<dbReference type="CDD" id="cd05930">
    <property type="entry name" value="A_NRPS"/>
    <property type="match status" value="1"/>
</dbReference>
<dbReference type="PROSITE" id="PS00455">
    <property type="entry name" value="AMP_BINDING"/>
    <property type="match status" value="1"/>
</dbReference>
<dbReference type="InterPro" id="IPR010071">
    <property type="entry name" value="AA_adenyl_dom"/>
</dbReference>
<dbReference type="Pfam" id="PF00550">
    <property type="entry name" value="PP-binding"/>
    <property type="match status" value="1"/>
</dbReference>
<dbReference type="FunFam" id="3.40.50.980:FF:000001">
    <property type="entry name" value="Non-ribosomal peptide synthetase"/>
    <property type="match status" value="1"/>
</dbReference>
<dbReference type="GO" id="GO:0005737">
    <property type="term" value="C:cytoplasm"/>
    <property type="evidence" value="ECO:0007669"/>
    <property type="project" value="TreeGrafter"/>
</dbReference>
<sequence length="1055" mass="119188">MPLQKVPLHPSQHDIYMDQLIHPDSPQNNNGGYAKIIGDLDKKIFREAVLSVPEVFDAYKLRFDLSTYADHAYVDWDYHQETLEEIDFTDKGLDEAMLWLRAQFNIPIMVNKDEPPYEHGLIKVSDTVHIYYFKCHHLASDGYGITSQYRYIADKYRALKYGTGETFKFASYVEECAKAAAEYNTPAYHQDGAYWKNKIPQKPVPLFQKKPQYVGVDDKRSETQTIEIPEETRRFLEVLQEKTKSSLQQLTTAAFIIYYSRIYGRSEYHFGMPLHKRRNKQLRGIAGMFTGIIPFKGIYEPGMLLSELVRQISASQREDYRYQNYLLGDLARQLRVNPAEDYLLEVIINNATITCELDFGEGMEATTYGVTSGYMPFPLELGWYDYGRLQPIQLRMDYQLQYFNAEEIRLLRERILYILMQFADKLDSSIDDIDILPAAEKALLDSFNLTDQPGDENTSLITLLAEQAERAPDAIALLYEGTKVTYRALDKRSNQLAHYLQRRGVKADKLVPVCIERSVNMLVAILGILKAGAAYVPIDPEYPEERIRYLLEDTGAYVMISSSYGRRNIPKDIAVSVILADHVPDVFTNEPVQATGHIPAPGDLAYMIYTSGSTGLPKGVMVEHKGMLNHLLAKITELNIHQYSTIAFTAPYTFDISVWQMLAALVCGGTTVIYPDHLIYNPAAFIRAVDHHHVTVLELVPSYLAAVLKENTGATLKHLEYLLVTGEAVNGHLLQQWFSHPEYSRIPVVNAYGPTEASDDICHHFMHEAPAGANVPLGKPIRNTRIHILGPSLHRLPIGVPGEVAVSGWGIARGYLNRQDLTTEKFIANPFDNGDHARLYRTGDLGRWLPDGTIEYFGRIDDQVKIRGYRIELGEIENVLLHCPLVSDAVVVKTDGDNTRLIGYVVPAATFDKDAILQYLQGRLPEYMVPSLLIPLDEIPLTANGKKDRKALPAPDGEALQAPEYVAPRNETERKIADICAGLLEIQQIGIYDKLPELGMHSLLMMRVAASLQAQFGITVTVRELFSLHTVAALAQTLEDRTTRSQPKKEKRIVL</sequence>
<keyword evidence="2" id="KW-0596">Phosphopantetheine</keyword>
<dbReference type="InterPro" id="IPR025110">
    <property type="entry name" value="AMP-bd_C"/>
</dbReference>
<proteinExistence type="predicted"/>
<dbReference type="InterPro" id="IPR036736">
    <property type="entry name" value="ACP-like_sf"/>
</dbReference>
<evidence type="ECO:0000256" key="3">
    <source>
        <dbReference type="ARBA" id="ARBA00022553"/>
    </source>
</evidence>
<evidence type="ECO:0000256" key="1">
    <source>
        <dbReference type="ARBA" id="ARBA00001957"/>
    </source>
</evidence>
<dbReference type="PROSITE" id="PS50075">
    <property type="entry name" value="CARRIER"/>
    <property type="match status" value="1"/>
</dbReference>
<evidence type="ECO:0000313" key="5">
    <source>
        <dbReference type="EMBL" id="NLR67703.1"/>
    </source>
</evidence>
<dbReference type="SUPFAM" id="SSF52777">
    <property type="entry name" value="CoA-dependent acyltransferases"/>
    <property type="match status" value="2"/>
</dbReference>
<dbReference type="Gene3D" id="3.30.300.30">
    <property type="match status" value="1"/>
</dbReference>
<dbReference type="Gene3D" id="3.40.50.980">
    <property type="match status" value="2"/>
</dbReference>
<name>A0A847RX75_9BACT</name>
<dbReference type="PANTHER" id="PTHR45527:SF1">
    <property type="entry name" value="FATTY ACID SYNTHASE"/>
    <property type="match status" value="1"/>
</dbReference>
<dbReference type="Proteomes" id="UP000570474">
    <property type="component" value="Unassembled WGS sequence"/>
</dbReference>
<dbReference type="Gene3D" id="3.30.559.30">
    <property type="entry name" value="Nonribosomal peptide synthetase, condensation domain"/>
    <property type="match status" value="1"/>
</dbReference>
<protein>
    <submittedName>
        <fullName evidence="5">Amino acid adenylation domain-containing protein</fullName>
    </submittedName>
</protein>
<dbReference type="FunFam" id="3.30.300.30:FF:000010">
    <property type="entry name" value="Enterobactin synthetase component F"/>
    <property type="match status" value="1"/>
</dbReference>
<dbReference type="SUPFAM" id="SSF56801">
    <property type="entry name" value="Acetyl-CoA synthetase-like"/>
    <property type="match status" value="1"/>
</dbReference>
<dbReference type="PANTHER" id="PTHR45527">
    <property type="entry name" value="NONRIBOSOMAL PEPTIDE SYNTHETASE"/>
    <property type="match status" value="1"/>
</dbReference>
<dbReference type="GO" id="GO:0031177">
    <property type="term" value="F:phosphopantetheine binding"/>
    <property type="evidence" value="ECO:0007669"/>
    <property type="project" value="TreeGrafter"/>
</dbReference>
<dbReference type="PROSITE" id="PS00012">
    <property type="entry name" value="PHOSPHOPANTETHEINE"/>
    <property type="match status" value="1"/>
</dbReference>
<dbReference type="Gene3D" id="3.30.559.10">
    <property type="entry name" value="Chloramphenicol acetyltransferase-like domain"/>
    <property type="match status" value="1"/>
</dbReference>
<dbReference type="EMBL" id="JABAIA010000003">
    <property type="protein sequence ID" value="NLR67703.1"/>
    <property type="molecule type" value="Genomic_DNA"/>
</dbReference>
<evidence type="ECO:0000259" key="4">
    <source>
        <dbReference type="PROSITE" id="PS50075"/>
    </source>
</evidence>
<gene>
    <name evidence="5" type="ORF">HGH92_25590</name>
</gene>
<dbReference type="GO" id="GO:0043041">
    <property type="term" value="P:amino acid activation for nonribosomal peptide biosynthetic process"/>
    <property type="evidence" value="ECO:0007669"/>
    <property type="project" value="TreeGrafter"/>
</dbReference>
<comment type="cofactor">
    <cofactor evidence="1">
        <name>pantetheine 4'-phosphate</name>
        <dbReference type="ChEBI" id="CHEBI:47942"/>
    </cofactor>
</comment>
<dbReference type="InterPro" id="IPR006162">
    <property type="entry name" value="Ppantetheine_attach_site"/>
</dbReference>
<dbReference type="FunFam" id="3.40.50.12780:FF:000012">
    <property type="entry name" value="Non-ribosomal peptide synthetase"/>
    <property type="match status" value="1"/>
</dbReference>
<dbReference type="Pfam" id="PF13193">
    <property type="entry name" value="AMP-binding_C"/>
    <property type="match status" value="1"/>
</dbReference>
<dbReference type="InterPro" id="IPR045851">
    <property type="entry name" value="AMP-bd_C_sf"/>
</dbReference>
<dbReference type="InterPro" id="IPR023213">
    <property type="entry name" value="CAT-like_dom_sf"/>
</dbReference>
<dbReference type="Pfam" id="PF00668">
    <property type="entry name" value="Condensation"/>
    <property type="match status" value="1"/>
</dbReference>
<evidence type="ECO:0000256" key="2">
    <source>
        <dbReference type="ARBA" id="ARBA00022450"/>
    </source>
</evidence>
<dbReference type="Gene3D" id="1.10.1200.10">
    <property type="entry name" value="ACP-like"/>
    <property type="match status" value="1"/>
</dbReference>
<dbReference type="Pfam" id="PF00501">
    <property type="entry name" value="AMP-binding"/>
    <property type="match status" value="1"/>
</dbReference>
<accession>A0A847RX75</accession>
<dbReference type="Gene3D" id="2.30.38.10">
    <property type="entry name" value="Luciferase, Domain 3"/>
    <property type="match status" value="1"/>
</dbReference>
<organism evidence="5 6">
    <name type="scientific">Chitinophaga varians</name>
    <dbReference type="NCBI Taxonomy" id="2202339"/>
    <lineage>
        <taxon>Bacteria</taxon>
        <taxon>Pseudomonadati</taxon>
        <taxon>Bacteroidota</taxon>
        <taxon>Chitinophagia</taxon>
        <taxon>Chitinophagales</taxon>
        <taxon>Chitinophagaceae</taxon>
        <taxon>Chitinophaga</taxon>
    </lineage>
</organism>